<dbReference type="Proteomes" id="UP000465240">
    <property type="component" value="Unassembled WGS sequence"/>
</dbReference>
<feature type="transmembrane region" description="Helical" evidence="1">
    <location>
        <begin position="171"/>
        <end position="195"/>
    </location>
</feature>
<accession>A0ABQ1BYW6</accession>
<gene>
    <name evidence="3" type="ORF">MPRG_06390</name>
</gene>
<evidence type="ECO:0000313" key="3">
    <source>
        <dbReference type="EMBL" id="GFG77363.1"/>
    </source>
</evidence>
<evidence type="ECO:0000313" key="4">
    <source>
        <dbReference type="Proteomes" id="UP000465240"/>
    </source>
</evidence>
<keyword evidence="1" id="KW-1133">Transmembrane helix</keyword>
<name>A0ABQ1BYW6_9MYCO</name>
<organism evidence="3 4">
    <name type="scientific">Mycobacterium paragordonae</name>
    <dbReference type="NCBI Taxonomy" id="1389713"/>
    <lineage>
        <taxon>Bacteria</taxon>
        <taxon>Bacillati</taxon>
        <taxon>Actinomycetota</taxon>
        <taxon>Actinomycetes</taxon>
        <taxon>Mycobacteriales</taxon>
        <taxon>Mycobacteriaceae</taxon>
        <taxon>Mycobacterium</taxon>
    </lineage>
</organism>
<keyword evidence="1" id="KW-0472">Membrane</keyword>
<sequence>MWQFSTAVQSAISTAGPIDLGAFRRAAGRTDMSQVMAVPEFMVEAATDLKTIDSALQKAHTLAAGATLAVLPAAADEVSANIAQLFSDYGREYQHLAGQAGVFHERFVQNLNMSAGMYAEAEAVNTALLPLQPLISAVNSFIEASVLQGPLRSLWESIASQVFKTIVNNPLGGLVLGTALVGVVIAVLVFLAIAVQVVPPLFYFFGDAINPTLVALTAVA</sequence>
<keyword evidence="1" id="KW-0812">Transmembrane</keyword>
<feature type="domain" description="PE" evidence="2">
    <location>
        <begin position="35"/>
        <end position="125"/>
    </location>
</feature>
<comment type="caution">
    <text evidence="3">The sequence shown here is derived from an EMBL/GenBank/DDBJ whole genome shotgun (WGS) entry which is preliminary data.</text>
</comment>
<dbReference type="Pfam" id="PF00934">
    <property type="entry name" value="PE"/>
    <property type="match status" value="1"/>
</dbReference>
<protein>
    <recommendedName>
        <fullName evidence="2">PE domain-containing protein</fullName>
    </recommendedName>
</protein>
<dbReference type="InterPro" id="IPR000084">
    <property type="entry name" value="PE-PGRS_N"/>
</dbReference>
<evidence type="ECO:0000259" key="2">
    <source>
        <dbReference type="Pfam" id="PF00934"/>
    </source>
</evidence>
<dbReference type="SUPFAM" id="SSF140459">
    <property type="entry name" value="PE/PPE dimer-like"/>
    <property type="match status" value="1"/>
</dbReference>
<evidence type="ECO:0000256" key="1">
    <source>
        <dbReference type="SAM" id="Phobius"/>
    </source>
</evidence>
<dbReference type="EMBL" id="BLKX01000001">
    <property type="protein sequence ID" value="GFG77363.1"/>
    <property type="molecule type" value="Genomic_DNA"/>
</dbReference>
<dbReference type="Gene3D" id="1.10.287.850">
    <property type="entry name" value="HP0062-like domain"/>
    <property type="match status" value="1"/>
</dbReference>
<dbReference type="InterPro" id="IPR038332">
    <property type="entry name" value="PPE_sf"/>
</dbReference>
<proteinExistence type="predicted"/>
<keyword evidence="4" id="KW-1185">Reference proteome</keyword>
<reference evidence="3 4" key="1">
    <citation type="journal article" date="2019" name="Emerg. Microbes Infect.">
        <title>Comprehensive subspecies identification of 175 nontuberculous mycobacteria species based on 7547 genomic profiles.</title>
        <authorList>
            <person name="Matsumoto Y."/>
            <person name="Kinjo T."/>
            <person name="Motooka D."/>
            <person name="Nabeya D."/>
            <person name="Jung N."/>
            <person name="Uechi K."/>
            <person name="Horii T."/>
            <person name="Iida T."/>
            <person name="Fujita J."/>
            <person name="Nakamura S."/>
        </authorList>
    </citation>
    <scope>NUCLEOTIDE SEQUENCE [LARGE SCALE GENOMIC DNA]</scope>
    <source>
        <strain evidence="3 4">JCM 18565</strain>
    </source>
</reference>